<keyword evidence="1" id="KW-1133">Transmembrane helix</keyword>
<reference evidence="2 3" key="1">
    <citation type="submission" date="2023-11" db="EMBL/GenBank/DDBJ databases">
        <title>Complete genome of Pseudomonas benzenivorans BA3361.</title>
        <authorList>
            <person name="Shin S.Y."/>
            <person name="Song J."/>
            <person name="Kang H."/>
        </authorList>
    </citation>
    <scope>NUCLEOTIDE SEQUENCE [LARGE SCALE GENOMIC DNA]</scope>
    <source>
        <strain evidence="2 3">HNIBRBA3361</strain>
    </source>
</reference>
<proteinExistence type="predicted"/>
<dbReference type="RefSeq" id="WP_318645953.1">
    <property type="nucleotide sequence ID" value="NZ_CP137892.1"/>
</dbReference>
<protein>
    <recommendedName>
        <fullName evidence="4">Capsule polysaccharide biosynthesis protein</fullName>
    </recommendedName>
</protein>
<keyword evidence="1" id="KW-0472">Membrane</keyword>
<name>A0ABZ0Q0W3_9PSED</name>
<keyword evidence="3" id="KW-1185">Reference proteome</keyword>
<dbReference type="Proteomes" id="UP001305928">
    <property type="component" value="Chromosome"/>
</dbReference>
<accession>A0ABZ0Q0W3</accession>
<organism evidence="2 3">
    <name type="scientific">Pseudomonas benzenivorans</name>
    <dbReference type="NCBI Taxonomy" id="556533"/>
    <lineage>
        <taxon>Bacteria</taxon>
        <taxon>Pseudomonadati</taxon>
        <taxon>Pseudomonadota</taxon>
        <taxon>Gammaproteobacteria</taxon>
        <taxon>Pseudomonadales</taxon>
        <taxon>Pseudomonadaceae</taxon>
        <taxon>Pseudomonas</taxon>
    </lineage>
</organism>
<feature type="transmembrane region" description="Helical" evidence="1">
    <location>
        <begin position="111"/>
        <end position="134"/>
    </location>
</feature>
<evidence type="ECO:0000256" key="1">
    <source>
        <dbReference type="SAM" id="Phobius"/>
    </source>
</evidence>
<keyword evidence="1" id="KW-0812">Transmembrane</keyword>
<evidence type="ECO:0000313" key="3">
    <source>
        <dbReference type="Proteomes" id="UP001305928"/>
    </source>
</evidence>
<sequence length="472" mass="53085">MKRIIKYMPSGEFLAPDGAGRELGTNYSKSFVEQVDKAADSVVWSSDYINEVFMHFYLRVLEIASLFRAGDSGRIVLDSYKGEWPIVVAAAKKEGLHIGFLDQAYFYLSGALLHIVSFFAVVLSVLILPVLALVTRKRRPVKVAPEFSVIRSPAAFDKMRFLSDSGKVEFYYDDLLQKESTAASLYGFGTLSERVRSLLIVPILAFRDYFRVANDSRRLLGWVGSGFVLYYFSKRIAHKCSFEYYLRLLIKQSGVDTYYTGNKEDRFAILEKRLCKEYAVRCVCVPHGIEYAFKTPAGLVGDVFYCTTEHARQHLSNLYAGAQAFVYDEVVARQMFSRHQVVVPAQGIVFFPESRGADVNLSILGHLLGLGYDIAVKLHPKDDVGNYKQYAGQVTFVSDFNSSISNKICLARKSTVLVEAIYNNSTPIAILTDPRDRGYVEHMLPSLTDDQIKRVYSFEELACVLGNLQASA</sequence>
<gene>
    <name evidence="2" type="ORF">SBP02_08525</name>
</gene>
<evidence type="ECO:0000313" key="2">
    <source>
        <dbReference type="EMBL" id="WPC06775.1"/>
    </source>
</evidence>
<dbReference type="EMBL" id="CP137892">
    <property type="protein sequence ID" value="WPC06775.1"/>
    <property type="molecule type" value="Genomic_DNA"/>
</dbReference>
<evidence type="ECO:0008006" key="4">
    <source>
        <dbReference type="Google" id="ProtNLM"/>
    </source>
</evidence>